<keyword evidence="6 9" id="KW-0406">Ion transport</keyword>
<dbReference type="InterPro" id="IPR006153">
    <property type="entry name" value="Cation/H_exchanger_TM"/>
</dbReference>
<gene>
    <name evidence="14" type="ORF">OTU49_005163</name>
</gene>
<comment type="subcellular location">
    <subcellularLocation>
        <location evidence="1">Membrane</location>
        <topology evidence="1">Multi-pass membrane protein</topology>
    </subcellularLocation>
</comment>
<feature type="transmembrane region" description="Helical" evidence="11">
    <location>
        <begin position="499"/>
        <end position="528"/>
    </location>
</feature>
<feature type="transmembrane region" description="Helical" evidence="11">
    <location>
        <begin position="175"/>
        <end position="196"/>
    </location>
</feature>
<feature type="transmembrane region" description="Helical" evidence="11">
    <location>
        <begin position="208"/>
        <end position="236"/>
    </location>
</feature>
<evidence type="ECO:0000313" key="14">
    <source>
        <dbReference type="EMBL" id="KAK8736001.1"/>
    </source>
</evidence>
<dbReference type="GO" id="GO:0015386">
    <property type="term" value="F:potassium:proton antiporter activity"/>
    <property type="evidence" value="ECO:0007669"/>
    <property type="project" value="TreeGrafter"/>
</dbReference>
<dbReference type="Gene3D" id="6.10.140.1330">
    <property type="match status" value="1"/>
</dbReference>
<feature type="compositionally biased region" description="Basic and acidic residues" evidence="10">
    <location>
        <begin position="1007"/>
        <end position="1028"/>
    </location>
</feature>
<feature type="transmembrane region" description="Helical" evidence="11">
    <location>
        <begin position="121"/>
        <end position="139"/>
    </location>
</feature>
<evidence type="ECO:0000256" key="8">
    <source>
        <dbReference type="ARBA" id="ARBA00023201"/>
    </source>
</evidence>
<dbReference type="Pfam" id="PF00999">
    <property type="entry name" value="Na_H_Exchanger"/>
    <property type="match status" value="1"/>
</dbReference>
<sequence>MKTMKCVLLFSCVVALVSPRCVALPNTPTEPHHVVSPTNFYNASSAHDNLLDDHSGVVAKTDILDHVSDYPHGFSDGGHGAEEGHGADHGAGHGAGHGSGHGQIERYPVAVIDFERVQTPFIIGLWIFCACLGKIGFHMTPKLSNVFPESCMLIVLGVLIGLLLFYTQAASVSPLTADVFFLYMLPPIILDAGYFMPNRLFFDHLGTILVFAVLGTIWNALTIGISLYVVGLAGIFSTNIPILHMLLFSSLISAVDPVAVLAVFEEIHVEEVLYILVFGESLLNDGVTVVLYHLFEGYSELGEENVQVVDIVSGIVSFLLVALGGTAIGIIWGFLTAFVTRFTSGVRVIEPIFVFVMSYLAYLNAEIFHLSGILSITFCGITMKNYVEQNISTKSHTTIKYAMKMLASSSETIIFMFLGVSTVQSRHEWNTWFVILTIVFCSIYRILGVWIFSAMCNRFRVKKITFVDKFIMSYGGLRGAVAFALVLTINVEHIPSQPIFLTATMAMVYFTVFLQGITIKPLTILLGVKRAEKRTLTMNERLHERSMDYITAGMEDVAGRHGNLLFRKKFKRFNNKYITPFLVRDKNVMEPKFIETFSQIKMNEALQYMATNGNASKNIESFTSLLRNAATHPHLLKNNQGEWNLDVGELEYNPTTRDINDAKFHHLLSSEYTAVKRHRGSTYKRHAVKDDDMQTQTDVNHHNMYLHTRKFVSNIKKPSKTTSKPENAGGSVSPEHLQAVRLSQIVQFFDSLEAITQAENGVVKHPMTVDTRAAFQQNGSAIKLKSDYMAHVMRDNPAFVDDDGISSYTRDKPVSKQRSTRGPTMAETALPWKRYSDDDVPTSAQKVKRQMSIVPDDGDNATPTMAEASLPWKRLEEEEICDQPLRQSEFPAWASNKEYVCYYSPSSTFLGGLGKHESYPNIREIFGRRSSSSSVSSRRGSLKDQHIGAKEKPPSKHYLKERVSSRSSLNEYISHTSPLHHPDMSLHMRRHSYTGEHSLLNTTIAEEEGRRDTVIDMNPDGEREQTRM</sequence>
<keyword evidence="9" id="KW-0050">Antiport</keyword>
<name>A0AAW0WV85_CHEQU</name>
<evidence type="ECO:0000256" key="4">
    <source>
        <dbReference type="ARBA" id="ARBA00022989"/>
    </source>
</evidence>
<evidence type="ECO:0000256" key="10">
    <source>
        <dbReference type="SAM" id="MobiDB-lite"/>
    </source>
</evidence>
<organism evidence="14 15">
    <name type="scientific">Cherax quadricarinatus</name>
    <name type="common">Australian red claw crayfish</name>
    <dbReference type="NCBI Taxonomy" id="27406"/>
    <lineage>
        <taxon>Eukaryota</taxon>
        <taxon>Metazoa</taxon>
        <taxon>Ecdysozoa</taxon>
        <taxon>Arthropoda</taxon>
        <taxon>Crustacea</taxon>
        <taxon>Multicrustacea</taxon>
        <taxon>Malacostraca</taxon>
        <taxon>Eumalacostraca</taxon>
        <taxon>Eucarida</taxon>
        <taxon>Decapoda</taxon>
        <taxon>Pleocyemata</taxon>
        <taxon>Astacidea</taxon>
        <taxon>Parastacoidea</taxon>
        <taxon>Parastacidae</taxon>
        <taxon>Cherax</taxon>
    </lineage>
</organism>
<keyword evidence="5" id="KW-0915">Sodium</keyword>
<feature type="transmembrane region" description="Helical" evidence="11">
    <location>
        <begin position="273"/>
        <end position="295"/>
    </location>
</feature>
<feature type="signal peptide" evidence="12">
    <location>
        <begin position="1"/>
        <end position="23"/>
    </location>
</feature>
<feature type="transmembrane region" description="Helical" evidence="11">
    <location>
        <begin position="399"/>
        <end position="420"/>
    </location>
</feature>
<feature type="transmembrane region" description="Helical" evidence="11">
    <location>
        <begin position="315"/>
        <end position="338"/>
    </location>
</feature>
<feature type="domain" description="Cation/H+ exchanger transmembrane" evidence="13">
    <location>
        <begin position="129"/>
        <end position="523"/>
    </location>
</feature>
<evidence type="ECO:0000256" key="1">
    <source>
        <dbReference type="ARBA" id="ARBA00004141"/>
    </source>
</evidence>
<dbReference type="Proteomes" id="UP001445076">
    <property type="component" value="Unassembled WGS sequence"/>
</dbReference>
<evidence type="ECO:0000313" key="15">
    <source>
        <dbReference type="Proteomes" id="UP001445076"/>
    </source>
</evidence>
<feature type="transmembrane region" description="Helical" evidence="11">
    <location>
        <begin position="242"/>
        <end position="264"/>
    </location>
</feature>
<keyword evidence="2 9" id="KW-0813">Transport</keyword>
<evidence type="ECO:0000256" key="6">
    <source>
        <dbReference type="ARBA" id="ARBA00023065"/>
    </source>
</evidence>
<comment type="similarity">
    <text evidence="9">Belongs to the monovalent cation:proton antiporter 1 (CPA1) transporter (TC 2.A.36) family.</text>
</comment>
<reference evidence="14 15" key="1">
    <citation type="journal article" date="2024" name="BMC Genomics">
        <title>Genome assembly of redclaw crayfish (Cherax quadricarinatus) provides insights into its immune adaptation and hypoxia tolerance.</title>
        <authorList>
            <person name="Liu Z."/>
            <person name="Zheng J."/>
            <person name="Li H."/>
            <person name="Fang K."/>
            <person name="Wang S."/>
            <person name="He J."/>
            <person name="Zhou D."/>
            <person name="Weng S."/>
            <person name="Chi M."/>
            <person name="Gu Z."/>
            <person name="He J."/>
            <person name="Li F."/>
            <person name="Wang M."/>
        </authorList>
    </citation>
    <scope>NUCLEOTIDE SEQUENCE [LARGE SCALE GENOMIC DNA]</scope>
    <source>
        <strain evidence="14">ZL_2023a</strain>
    </source>
</reference>
<accession>A0AAW0WV85</accession>
<dbReference type="GO" id="GO:0098719">
    <property type="term" value="P:sodium ion import across plasma membrane"/>
    <property type="evidence" value="ECO:0007669"/>
    <property type="project" value="TreeGrafter"/>
</dbReference>
<dbReference type="PRINTS" id="PR01084">
    <property type="entry name" value="NAHEXCHNGR"/>
</dbReference>
<proteinExistence type="inferred from homology"/>
<dbReference type="AlphaFoldDB" id="A0AAW0WV85"/>
<feature type="transmembrane region" description="Helical" evidence="11">
    <location>
        <begin position="151"/>
        <end position="169"/>
    </location>
</feature>
<evidence type="ECO:0000256" key="7">
    <source>
        <dbReference type="ARBA" id="ARBA00023136"/>
    </source>
</evidence>
<dbReference type="InterPro" id="IPR018422">
    <property type="entry name" value="Cation/H_exchanger_CPA1"/>
</dbReference>
<dbReference type="PANTHER" id="PTHR10110">
    <property type="entry name" value="SODIUM/HYDROGEN EXCHANGER"/>
    <property type="match status" value="1"/>
</dbReference>
<feature type="transmembrane region" description="Helical" evidence="11">
    <location>
        <begin position="466"/>
        <end position="487"/>
    </location>
</feature>
<keyword evidence="3 9" id="KW-0812">Transmembrane</keyword>
<dbReference type="NCBIfam" id="TIGR00840">
    <property type="entry name" value="b_cpa1"/>
    <property type="match status" value="1"/>
</dbReference>
<evidence type="ECO:0000256" key="3">
    <source>
        <dbReference type="ARBA" id="ARBA00022692"/>
    </source>
</evidence>
<feature type="transmembrane region" description="Helical" evidence="11">
    <location>
        <begin position="432"/>
        <end position="454"/>
    </location>
</feature>
<feature type="region of interest" description="Disordered" evidence="10">
    <location>
        <begin position="1003"/>
        <end position="1028"/>
    </location>
</feature>
<keyword evidence="7 11" id="KW-0472">Membrane</keyword>
<evidence type="ECO:0000256" key="9">
    <source>
        <dbReference type="RuleBase" id="RU003722"/>
    </source>
</evidence>
<feature type="region of interest" description="Disordered" evidence="10">
    <location>
        <begin position="78"/>
        <end position="100"/>
    </location>
</feature>
<keyword evidence="4 11" id="KW-1133">Transmembrane helix</keyword>
<dbReference type="EMBL" id="JARKIK010000045">
    <property type="protein sequence ID" value="KAK8736001.1"/>
    <property type="molecule type" value="Genomic_DNA"/>
</dbReference>
<keyword evidence="12" id="KW-0732">Signal</keyword>
<feature type="compositionally biased region" description="Basic and acidic residues" evidence="10">
    <location>
        <begin position="79"/>
        <end position="91"/>
    </location>
</feature>
<feature type="compositionally biased region" description="Low complexity" evidence="10">
    <location>
        <begin position="928"/>
        <end position="939"/>
    </location>
</feature>
<dbReference type="GO" id="GO:0005886">
    <property type="term" value="C:plasma membrane"/>
    <property type="evidence" value="ECO:0007669"/>
    <property type="project" value="TreeGrafter"/>
</dbReference>
<keyword evidence="15" id="KW-1185">Reference proteome</keyword>
<evidence type="ECO:0000256" key="12">
    <source>
        <dbReference type="SAM" id="SignalP"/>
    </source>
</evidence>
<keyword evidence="8 9" id="KW-0739">Sodium transport</keyword>
<feature type="region of interest" description="Disordered" evidence="10">
    <location>
        <begin position="928"/>
        <end position="956"/>
    </location>
</feature>
<dbReference type="InterPro" id="IPR004709">
    <property type="entry name" value="NaH_exchanger"/>
</dbReference>
<feature type="compositionally biased region" description="Basic and acidic residues" evidence="10">
    <location>
        <begin position="941"/>
        <end position="956"/>
    </location>
</feature>
<protein>
    <recommendedName>
        <fullName evidence="9">Sodium/hydrogen exchanger</fullName>
    </recommendedName>
</protein>
<dbReference type="PANTHER" id="PTHR10110:SF98">
    <property type="entry name" value="SODIUM_HYDROGEN EXCHANGER"/>
    <property type="match status" value="1"/>
</dbReference>
<evidence type="ECO:0000256" key="2">
    <source>
        <dbReference type="ARBA" id="ARBA00022448"/>
    </source>
</evidence>
<feature type="region of interest" description="Disordered" evidence="10">
    <location>
        <begin position="803"/>
        <end position="829"/>
    </location>
</feature>
<evidence type="ECO:0000259" key="13">
    <source>
        <dbReference type="Pfam" id="PF00999"/>
    </source>
</evidence>
<dbReference type="GO" id="GO:0051453">
    <property type="term" value="P:regulation of intracellular pH"/>
    <property type="evidence" value="ECO:0007669"/>
    <property type="project" value="TreeGrafter"/>
</dbReference>
<feature type="chain" id="PRO_5043642943" description="Sodium/hydrogen exchanger" evidence="12">
    <location>
        <begin position="24"/>
        <end position="1028"/>
    </location>
</feature>
<evidence type="ECO:0000256" key="5">
    <source>
        <dbReference type="ARBA" id="ARBA00023053"/>
    </source>
</evidence>
<dbReference type="GO" id="GO:0015385">
    <property type="term" value="F:sodium:proton antiporter activity"/>
    <property type="evidence" value="ECO:0007669"/>
    <property type="project" value="InterPro"/>
</dbReference>
<evidence type="ECO:0000256" key="11">
    <source>
        <dbReference type="SAM" id="Phobius"/>
    </source>
</evidence>
<comment type="caution">
    <text evidence="14">The sequence shown here is derived from an EMBL/GenBank/DDBJ whole genome shotgun (WGS) entry which is preliminary data.</text>
</comment>